<accession>A0ABS4LQV5</accession>
<evidence type="ECO:0000313" key="2">
    <source>
        <dbReference type="EMBL" id="MBP2049794.1"/>
    </source>
</evidence>
<organism evidence="2 3">
    <name type="scientific">Streptomyces griseochromogenes</name>
    <dbReference type="NCBI Taxonomy" id="68214"/>
    <lineage>
        <taxon>Bacteria</taxon>
        <taxon>Bacillati</taxon>
        <taxon>Actinomycetota</taxon>
        <taxon>Actinomycetes</taxon>
        <taxon>Kitasatosporales</taxon>
        <taxon>Streptomycetaceae</taxon>
        <taxon>Streptomyces</taxon>
    </lineage>
</organism>
<dbReference type="Proteomes" id="UP001519309">
    <property type="component" value="Unassembled WGS sequence"/>
</dbReference>
<feature type="region of interest" description="Disordered" evidence="1">
    <location>
        <begin position="1"/>
        <end position="32"/>
    </location>
</feature>
<gene>
    <name evidence="2" type="ORF">J2Z21_002730</name>
</gene>
<dbReference type="RefSeq" id="WP_257785088.1">
    <property type="nucleotide sequence ID" value="NZ_CP016279.1"/>
</dbReference>
<dbReference type="EMBL" id="JAGGLP010000005">
    <property type="protein sequence ID" value="MBP2049794.1"/>
    <property type="molecule type" value="Genomic_DNA"/>
</dbReference>
<sequence>MRRARIPQSGVTLGPRAGGAAYSPAPRGKRVGMVEREYGSQPG</sequence>
<protein>
    <submittedName>
        <fullName evidence="2">Acetyl-CoA carboxylase carboxyltransferase component</fullName>
    </submittedName>
</protein>
<reference evidence="2 3" key="1">
    <citation type="submission" date="2021-03" db="EMBL/GenBank/DDBJ databases">
        <title>Genomic Encyclopedia of Type Strains, Phase IV (KMG-IV): sequencing the most valuable type-strain genomes for metagenomic binning, comparative biology and taxonomic classification.</title>
        <authorList>
            <person name="Goeker M."/>
        </authorList>
    </citation>
    <scope>NUCLEOTIDE SEQUENCE [LARGE SCALE GENOMIC DNA]</scope>
    <source>
        <strain evidence="2 3">DSM 40499</strain>
    </source>
</reference>
<proteinExistence type="predicted"/>
<comment type="caution">
    <text evidence="2">The sequence shown here is derived from an EMBL/GenBank/DDBJ whole genome shotgun (WGS) entry which is preliminary data.</text>
</comment>
<evidence type="ECO:0000313" key="3">
    <source>
        <dbReference type="Proteomes" id="UP001519309"/>
    </source>
</evidence>
<name>A0ABS4LQV5_9ACTN</name>
<evidence type="ECO:0000256" key="1">
    <source>
        <dbReference type="SAM" id="MobiDB-lite"/>
    </source>
</evidence>
<keyword evidence="3" id="KW-1185">Reference proteome</keyword>